<dbReference type="EMBL" id="UGYO01000001">
    <property type="protein sequence ID" value="SUI61586.1"/>
    <property type="molecule type" value="Genomic_DNA"/>
</dbReference>
<feature type="signal peptide" evidence="1">
    <location>
        <begin position="1"/>
        <end position="18"/>
    </location>
</feature>
<dbReference type="AlphaFoldDB" id="A0A379ZGD8"/>
<sequence length="235" mass="26348">MRYPLLLLTLLCCNPLLADEAAETQLMLGWDSRYVSEGRDNLSAGGIAWSGIHHSRDGLGAFVLFGRADSVNYAELNAGVEYCFNPLESVEAGVGMQRLEFYGDERTHDNEVYAYLAYQGLSWLTPSINYTYATEASGYFVELSLHSHWQVNEQLTLTPYVTQGFDFGYASQTHDGPNHLQFGVEACYSLTSSLVASLHLSHSIAEDDIKQQAQEEDWHGDLEQSYAGLHLEWQF</sequence>
<feature type="chain" id="PRO_5016804691" evidence="1">
    <location>
        <begin position="19"/>
        <end position="235"/>
    </location>
</feature>
<dbReference type="SUPFAM" id="SSF56935">
    <property type="entry name" value="Porins"/>
    <property type="match status" value="1"/>
</dbReference>
<protein>
    <submittedName>
        <fullName evidence="2">Uncharacterized protein</fullName>
    </submittedName>
</protein>
<organism evidence="2 3">
    <name type="scientific">Shewanella algae</name>
    <dbReference type="NCBI Taxonomy" id="38313"/>
    <lineage>
        <taxon>Bacteria</taxon>
        <taxon>Pseudomonadati</taxon>
        <taxon>Pseudomonadota</taxon>
        <taxon>Gammaproteobacteria</taxon>
        <taxon>Alteromonadales</taxon>
        <taxon>Shewanellaceae</taxon>
        <taxon>Shewanella</taxon>
    </lineage>
</organism>
<evidence type="ECO:0000256" key="1">
    <source>
        <dbReference type="SAM" id="SignalP"/>
    </source>
</evidence>
<gene>
    <name evidence="2" type="ORF">NCTC10738_01583</name>
</gene>
<evidence type="ECO:0000313" key="2">
    <source>
        <dbReference type="EMBL" id="SUI61586.1"/>
    </source>
</evidence>
<reference evidence="2 3" key="1">
    <citation type="submission" date="2018-06" db="EMBL/GenBank/DDBJ databases">
        <authorList>
            <consortium name="Pathogen Informatics"/>
            <person name="Doyle S."/>
        </authorList>
    </citation>
    <scope>NUCLEOTIDE SEQUENCE [LARGE SCALE GENOMIC DNA]</scope>
    <source>
        <strain evidence="2 3">NCTC10738</strain>
    </source>
</reference>
<accession>A0A379ZGD8</accession>
<name>A0A379ZGD8_9GAMM</name>
<keyword evidence="1" id="KW-0732">Signal</keyword>
<evidence type="ECO:0000313" key="3">
    <source>
        <dbReference type="Proteomes" id="UP000254069"/>
    </source>
</evidence>
<dbReference type="Proteomes" id="UP000254069">
    <property type="component" value="Unassembled WGS sequence"/>
</dbReference>
<dbReference type="RefSeq" id="WP_147289680.1">
    <property type="nucleotide sequence ID" value="NZ_JADZHC010000092.1"/>
</dbReference>
<keyword evidence="3" id="KW-1185">Reference proteome</keyword>
<proteinExistence type="predicted"/>